<proteinExistence type="predicted"/>
<sequence>MEPETSRRRDAKAGCLLPRIESARLDRYTILELARLPSVTKEVMVEDWLESVYGKTTAPVRAPSAEFAPTGAFGYGSGILFEARSTRDHSPSEGPILASRPPTTTETSVPCDVDTTFIERKMYKWRKWATESV</sequence>
<protein>
    <submittedName>
        <fullName evidence="2">Uncharacterized protein</fullName>
    </submittedName>
</protein>
<name>A0A8H3IEJ9_9LECA</name>
<comment type="caution">
    <text evidence="2">The sequence shown here is derived from an EMBL/GenBank/DDBJ whole genome shotgun (WGS) entry which is preliminary data.</text>
</comment>
<evidence type="ECO:0000256" key="1">
    <source>
        <dbReference type="SAM" id="MobiDB-lite"/>
    </source>
</evidence>
<keyword evidence="3" id="KW-1185">Reference proteome</keyword>
<feature type="region of interest" description="Disordered" evidence="1">
    <location>
        <begin position="86"/>
        <end position="110"/>
    </location>
</feature>
<dbReference type="AlphaFoldDB" id="A0A8H3IEJ9"/>
<accession>A0A8H3IEJ9</accession>
<evidence type="ECO:0000313" key="3">
    <source>
        <dbReference type="Proteomes" id="UP000664534"/>
    </source>
</evidence>
<organism evidence="2 3">
    <name type="scientific">Imshaugia aleurites</name>
    <dbReference type="NCBI Taxonomy" id="172621"/>
    <lineage>
        <taxon>Eukaryota</taxon>
        <taxon>Fungi</taxon>
        <taxon>Dikarya</taxon>
        <taxon>Ascomycota</taxon>
        <taxon>Pezizomycotina</taxon>
        <taxon>Lecanoromycetes</taxon>
        <taxon>OSLEUM clade</taxon>
        <taxon>Lecanoromycetidae</taxon>
        <taxon>Lecanorales</taxon>
        <taxon>Lecanorineae</taxon>
        <taxon>Parmeliaceae</taxon>
        <taxon>Imshaugia</taxon>
    </lineage>
</organism>
<reference evidence="2" key="1">
    <citation type="submission" date="2021-03" db="EMBL/GenBank/DDBJ databases">
        <authorList>
            <person name="Tagirdzhanova G."/>
        </authorList>
    </citation>
    <scope>NUCLEOTIDE SEQUENCE</scope>
</reference>
<dbReference type="OrthoDB" id="10349577at2759"/>
<gene>
    <name evidence="2" type="ORF">IMSHALPRED_000881</name>
</gene>
<evidence type="ECO:0000313" key="2">
    <source>
        <dbReference type="EMBL" id="CAF9913025.1"/>
    </source>
</evidence>
<dbReference type="Proteomes" id="UP000664534">
    <property type="component" value="Unassembled WGS sequence"/>
</dbReference>
<dbReference type="EMBL" id="CAJPDT010000011">
    <property type="protein sequence ID" value="CAF9913025.1"/>
    <property type="molecule type" value="Genomic_DNA"/>
</dbReference>